<dbReference type="PANTHER" id="PTHR46769:SF2">
    <property type="entry name" value="FIBROCYSTIN-L ISOFORM 2 PRECURSOR-RELATED"/>
    <property type="match status" value="1"/>
</dbReference>
<dbReference type="OrthoDB" id="6130531at2759"/>
<evidence type="ECO:0000259" key="5">
    <source>
        <dbReference type="PROSITE" id="PS00022"/>
    </source>
</evidence>
<evidence type="ECO:0000313" key="7">
    <source>
        <dbReference type="EMBL" id="CAF1309149.1"/>
    </source>
</evidence>
<dbReference type="Proteomes" id="UP000663852">
    <property type="component" value="Unassembled WGS sequence"/>
</dbReference>
<dbReference type="GO" id="GO:0005576">
    <property type="term" value="C:extracellular region"/>
    <property type="evidence" value="ECO:0007669"/>
    <property type="project" value="InterPro"/>
</dbReference>
<dbReference type="Gene3D" id="3.50.4.10">
    <property type="entry name" value="Hepatocyte Growth Factor"/>
    <property type="match status" value="1"/>
</dbReference>
<dbReference type="Pfam" id="PF14295">
    <property type="entry name" value="PAN_4"/>
    <property type="match status" value="1"/>
</dbReference>
<dbReference type="CDD" id="cd00055">
    <property type="entry name" value="EGF_Lam"/>
    <property type="match status" value="1"/>
</dbReference>
<dbReference type="InterPro" id="IPR002049">
    <property type="entry name" value="LE_dom"/>
</dbReference>
<dbReference type="InterPro" id="IPR000742">
    <property type="entry name" value="EGF"/>
</dbReference>
<keyword evidence="1" id="KW-0732">Signal</keyword>
<protein>
    <recommendedName>
        <fullName evidence="5 6">EGF-like domain-containing protein</fullName>
    </recommendedName>
</protein>
<comment type="caution">
    <text evidence="7">The sequence shown here is derived from an EMBL/GenBank/DDBJ whole genome shotgun (WGS) entry which is preliminary data.</text>
</comment>
<accession>A0A815EBH5</accession>
<evidence type="ECO:0000256" key="1">
    <source>
        <dbReference type="ARBA" id="ARBA00022729"/>
    </source>
</evidence>
<dbReference type="PROSITE" id="PS01186">
    <property type="entry name" value="EGF_2"/>
    <property type="match status" value="1"/>
</dbReference>
<dbReference type="InterPro" id="IPR000177">
    <property type="entry name" value="Apple"/>
</dbReference>
<dbReference type="PANTHER" id="PTHR46769">
    <property type="entry name" value="POLYCYSTIC KIDNEY AND HEPATIC DISEASE 1 (AUTOSOMAL RECESSIVE)-LIKE 1"/>
    <property type="match status" value="1"/>
</dbReference>
<feature type="domain" description="EGF-like" evidence="5 6">
    <location>
        <begin position="1571"/>
        <end position="1582"/>
    </location>
</feature>
<sequence length="1729" mass="189404">MAYILFVCTGFNSTMKLATPVIVVSTLVLLLIGAIICSYIFSRRKENNQDSQTSYQTTTMISRTTPVTSRTIFSSTSTVIITAVQSNYSSALTIVSPLYSRPDNPWDGLFFFYEAIQLRVTMTGIYTILSNSTIDMEGYLYNNTFNSSFPDVNLIAEDSNAVGDGQFMLNVMLSSMNNYTLVVSTYWARTTGEFSIVASGPSAIAFSLIPPPSYTQSYYSSALSMASQLYSRPDNPWDGLFFFYEAIQLRVTMTGIYTILSNSTIDMEGYLYNNTFNSSFPDVNLIAEDSNAVGDGQFMLNVMLSSMNNYTLVVSTYWARTTGEFSIVASGPSAIAFSLIPPPSYTQSYYSSALSMASQLYSRPDNPWDGLFFFYEAIQLRVTMTGIYTILSNSTIDMEGYLYNNTFNSSFPDVNLLTEDNDAAGDGQFMLNVMLSSMNSYTLVVSTYWARTTGEFSITIYGPWTTSISSTNVTKIQSQYASALTLLSPKFNHSAITESTGISYYQAILISVNISGGYSIASNSSMDTLGYLYNTTFNSTNPKENLIDSNDDDGGNRQFMLIAMLNSGINYTVVIATYYKNVIGSFNILTEGPGTMSFIFLVIQCSTQRYHVANAFAQEDEADYINNFATLIKDSYSAPLPRDLTTTCKSQYQAGVSTVKSITNSMFSSDLQVFCGTDSICTIPAGFTVTMNSNLNLAALVINGSLVWNDMSQSSNDQWLCAGYIAVNGGQFNMNLTAKQGYIYMKNNGLKHSTIQTRAFGAFNAGKIHVSGRPLARTWSLLSEKAVYGMTYIRLLHKPEDMGWKIGDRIVIAPTTEGSKGDAEEYTIGGFETGNTIKLMNRDETATGIISSFFQSKTLYTGENMSALMQAEVINLARNIIITGDDFQHVNCVNDVANGKPPDHIQADHCSCWNSIRRTQCTVGLHTAALGSGSVLSLQHTRIEKCGQRGILGKYCVHLHLLKSCPECKIIGNAFEYGQQRGTAIHGTHLATVENNVYNDIRGATIYVEDGNEMYNRILYNVGICPWAKPGEKKGCAVPGTDNGQADTTLNQAGIWGLGFTNYVIGNRFANNYNGMLYQEQGFPNGRGHVDGLECPSFQHLGRLEGNTFHGCGRFGTYVLASVFPKKTDRSIEKNGLPTLATCKEWTATGEDNGLPATFMHNIDYDNVFVGQYNAGDLQYRFHTSVHNQNLIYWKETKNFQDGCSAHIADSFYEAGNLALPGGHGAFILENMIFNNRVHFESSHHCNVGVTGILCMPTYVFVNMKWTGTFSDDFSMLKWGPNNGAMFTLGPDDEKNLSGNKLFPAGFCSIVNPYWTYLLALDNGAACLNSNGVANLLGQDPAKFAKKYDGGAIFCKKPVRRLEIFSFNQNAGNNRDMRLELWQHGDLISSVTLKYFQIGDRKQGYSATVIPGLGHKYRLSMADGGNVSPDWIIEFSDPIFGNRWKRDEIDLTVVGRSCHYPVHSQHDRRYIWSGDNYLQVKGRGACTSFPDMAPVNCRSQPKLSNVEECPDKCPNGCTNGYCDCATGECLCNPGFSGVNCMIDTCAAAKCVNGNCAARYLGGDLQVTNKPCVCMEGWYGDRCDTTSAPPPPPELEPTCLNGCNYYTDSDISGGNLAVVQTSNAKACCAACHANPACNSWVLATICFLKSGTQRNHRPGIISGIKCSAVTDSSTAAPVTPPSITNSCDGRCKGQYPYGCNASFQTGYCNAGGGCSYSAMAGAAWCCFKGC</sequence>
<evidence type="ECO:0000313" key="8">
    <source>
        <dbReference type="Proteomes" id="UP000663852"/>
    </source>
</evidence>
<keyword evidence="2" id="KW-0677">Repeat</keyword>
<organism evidence="7 8">
    <name type="scientific">Adineta ricciae</name>
    <name type="common">Rotifer</name>
    <dbReference type="NCBI Taxonomy" id="249248"/>
    <lineage>
        <taxon>Eukaryota</taxon>
        <taxon>Metazoa</taxon>
        <taxon>Spiralia</taxon>
        <taxon>Gnathifera</taxon>
        <taxon>Rotifera</taxon>
        <taxon>Eurotatoria</taxon>
        <taxon>Bdelloidea</taxon>
        <taxon>Adinetida</taxon>
        <taxon>Adinetidae</taxon>
        <taxon>Adineta</taxon>
    </lineage>
</organism>
<evidence type="ECO:0000256" key="3">
    <source>
        <dbReference type="ARBA" id="ARBA00023157"/>
    </source>
</evidence>
<dbReference type="InterPro" id="IPR003609">
    <property type="entry name" value="Pan_app"/>
</dbReference>
<keyword evidence="4" id="KW-0812">Transmembrane</keyword>
<evidence type="ECO:0000256" key="2">
    <source>
        <dbReference type="ARBA" id="ARBA00022737"/>
    </source>
</evidence>
<dbReference type="PROSITE" id="PS00022">
    <property type="entry name" value="EGF_1"/>
    <property type="match status" value="1"/>
</dbReference>
<gene>
    <name evidence="7" type="ORF">EDS130_LOCUS31040</name>
</gene>
<evidence type="ECO:0000259" key="6">
    <source>
        <dbReference type="PROSITE" id="PS01186"/>
    </source>
</evidence>
<dbReference type="EMBL" id="CAJNOJ010000223">
    <property type="protein sequence ID" value="CAF1309149.1"/>
    <property type="molecule type" value="Genomic_DNA"/>
</dbReference>
<reference evidence="7" key="1">
    <citation type="submission" date="2021-02" db="EMBL/GenBank/DDBJ databases">
        <authorList>
            <person name="Nowell W R."/>
        </authorList>
    </citation>
    <scope>NUCLEOTIDE SEQUENCE</scope>
</reference>
<keyword evidence="4" id="KW-1133">Transmembrane helix</keyword>
<evidence type="ECO:0000256" key="4">
    <source>
        <dbReference type="SAM" id="Phobius"/>
    </source>
</evidence>
<keyword evidence="3" id="KW-1015">Disulfide bond</keyword>
<proteinExistence type="predicted"/>
<dbReference type="Pfam" id="PF24606">
    <property type="entry name" value="CEMIP_beta-hel"/>
    <property type="match status" value="1"/>
</dbReference>
<dbReference type="GO" id="GO:0006508">
    <property type="term" value="P:proteolysis"/>
    <property type="evidence" value="ECO:0007669"/>
    <property type="project" value="InterPro"/>
</dbReference>
<feature type="transmembrane region" description="Helical" evidence="4">
    <location>
        <begin position="20"/>
        <end position="41"/>
    </location>
</feature>
<dbReference type="Gene3D" id="2.10.25.10">
    <property type="entry name" value="Laminin"/>
    <property type="match status" value="1"/>
</dbReference>
<dbReference type="InterPro" id="IPR052387">
    <property type="entry name" value="Fibrocystin"/>
</dbReference>
<dbReference type="InterPro" id="IPR055401">
    <property type="entry name" value="CEMIP_beta-hel_dom"/>
</dbReference>
<dbReference type="SMART" id="SM00223">
    <property type="entry name" value="APPLE"/>
    <property type="match status" value="1"/>
</dbReference>
<name>A0A815EBH5_ADIRI</name>
<keyword evidence="4" id="KW-0472">Membrane</keyword>